<gene>
    <name evidence="1" type="ORF">BN1356_00924</name>
</gene>
<proteinExistence type="predicted"/>
<keyword evidence="2" id="KW-1185">Reference proteome</keyword>
<dbReference type="EMBL" id="CTEN01000002">
    <property type="protein sequence ID" value="CQR24580.1"/>
    <property type="molecule type" value="Genomic_DNA"/>
</dbReference>
<organism evidence="1 2">
    <name type="scientific">Streptococcus varani</name>
    <dbReference type="NCBI Taxonomy" id="1608583"/>
    <lineage>
        <taxon>Bacteria</taxon>
        <taxon>Bacillati</taxon>
        <taxon>Bacillota</taxon>
        <taxon>Bacilli</taxon>
        <taxon>Lactobacillales</taxon>
        <taxon>Streptococcaceae</taxon>
        <taxon>Streptococcus</taxon>
    </lineage>
</organism>
<evidence type="ECO:0000313" key="1">
    <source>
        <dbReference type="EMBL" id="CQR24580.1"/>
    </source>
</evidence>
<reference evidence="2" key="1">
    <citation type="submission" date="2015-03" db="EMBL/GenBank/DDBJ databases">
        <authorList>
            <person name="Urmite Genomes"/>
        </authorList>
    </citation>
    <scope>NUCLEOTIDE SEQUENCE [LARGE SCALE GENOMIC DNA]</scope>
    <source>
        <strain evidence="2">FF10</strain>
    </source>
</reference>
<dbReference type="RefSeq" id="WP_245620300.1">
    <property type="nucleotide sequence ID" value="NZ_CTEN01000002.1"/>
</dbReference>
<protein>
    <recommendedName>
        <fullName evidence="3">HK97 gp10 family phage protein</fullName>
    </recommendedName>
</protein>
<dbReference type="AlphaFoldDB" id="A0A0E4H4W7"/>
<evidence type="ECO:0000313" key="2">
    <source>
        <dbReference type="Proteomes" id="UP000198604"/>
    </source>
</evidence>
<name>A0A0E4H4W7_9STRE</name>
<dbReference type="STRING" id="1608583.BN1356_00924"/>
<accession>A0A0E4H4W7</accession>
<evidence type="ECO:0008006" key="3">
    <source>
        <dbReference type="Google" id="ProtNLM"/>
    </source>
</evidence>
<dbReference type="Proteomes" id="UP000198604">
    <property type="component" value="Unassembled WGS sequence"/>
</dbReference>
<sequence>MASGVKITGIDELLAKMERELGEDKVTRVVNKALRETGKELLPDFKEELSSFRDTGETVESAIISGVSRASGVPTIKLGFGEGTRWRLAHLNELGYAKNPYPNGFGVIRRFAENLEGKYPTMIANRVKGGFRIGK</sequence>